<evidence type="ECO:0000313" key="3">
    <source>
        <dbReference type="Proteomes" id="UP001589575"/>
    </source>
</evidence>
<evidence type="ECO:0000313" key="2">
    <source>
        <dbReference type="EMBL" id="MFB9074188.1"/>
    </source>
</evidence>
<comment type="caution">
    <text evidence="2">The sequence shown here is derived from an EMBL/GenBank/DDBJ whole genome shotgun (WGS) entry which is preliminary data.</text>
</comment>
<dbReference type="Proteomes" id="UP001589575">
    <property type="component" value="Unassembled WGS sequence"/>
</dbReference>
<feature type="region of interest" description="Disordered" evidence="1">
    <location>
        <begin position="38"/>
        <end position="116"/>
    </location>
</feature>
<reference evidence="2 3" key="1">
    <citation type="submission" date="2024-09" db="EMBL/GenBank/DDBJ databases">
        <authorList>
            <person name="Sun Q."/>
            <person name="Mori K."/>
        </authorList>
    </citation>
    <scope>NUCLEOTIDE SEQUENCE [LARGE SCALE GENOMIC DNA]</scope>
    <source>
        <strain evidence="2 3">CCM 7609</strain>
    </source>
</reference>
<evidence type="ECO:0000256" key="1">
    <source>
        <dbReference type="SAM" id="MobiDB-lite"/>
    </source>
</evidence>
<gene>
    <name evidence="2" type="ORF">ACFFX0_24530</name>
</gene>
<accession>A0ABV5G6Y8</accession>
<dbReference type="EMBL" id="JBHMFI010000002">
    <property type="protein sequence ID" value="MFB9074188.1"/>
    <property type="molecule type" value="Genomic_DNA"/>
</dbReference>
<protein>
    <submittedName>
        <fullName evidence="2">Uncharacterized protein</fullName>
    </submittedName>
</protein>
<name>A0ABV5G6Y8_9MICC</name>
<proteinExistence type="predicted"/>
<feature type="compositionally biased region" description="Basic residues" evidence="1">
    <location>
        <begin position="88"/>
        <end position="105"/>
    </location>
</feature>
<organism evidence="2 3">
    <name type="scientific">Citricoccus parietis</name>
    <dbReference type="NCBI Taxonomy" id="592307"/>
    <lineage>
        <taxon>Bacteria</taxon>
        <taxon>Bacillati</taxon>
        <taxon>Actinomycetota</taxon>
        <taxon>Actinomycetes</taxon>
        <taxon>Micrococcales</taxon>
        <taxon>Micrococcaceae</taxon>
        <taxon>Citricoccus</taxon>
    </lineage>
</organism>
<keyword evidence="3" id="KW-1185">Reference proteome</keyword>
<sequence>MKCLLLVAGSDGTGVTPSIQRYVRIFLGMFRTGVLDMTSKQSNTRSRWPGVPGGEAEEHEHCSIGPDPHGRLRRIPPEPPWSFPLRGVPRHRSGGPGRSGRRLLRRPRDGSGGGLR</sequence>